<dbReference type="InterPro" id="IPR039131">
    <property type="entry name" value="NDUFAF1"/>
</dbReference>
<dbReference type="KEGG" id="ptq:P700755_001360"/>
<evidence type="ECO:0000259" key="2">
    <source>
        <dbReference type="Pfam" id="PF08547"/>
    </source>
</evidence>
<dbReference type="InterPro" id="IPR013857">
    <property type="entry name" value="NADH-UbQ_OxRdtase-assoc_prot30"/>
</dbReference>
<reference evidence="3" key="2">
    <citation type="submission" date="2012-09" db="EMBL/GenBank/DDBJ databases">
        <title>The complete sequence of Psychroflexus torquis an extreme psychrophile from sea-ice that is stimulated by light.</title>
        <authorList>
            <person name="Feng S."/>
            <person name="Powell S.M."/>
            <person name="Bowman J.P."/>
        </authorList>
    </citation>
    <scope>NUCLEOTIDE SEQUENCE [LARGE SCALE GENOMIC DNA]</scope>
    <source>
        <strain evidence="3">ATCC 700755</strain>
    </source>
</reference>
<dbReference type="PANTHER" id="PTHR13194">
    <property type="entry name" value="COMPLEX I INTERMEDIATE-ASSOCIATED PROTEIN 30"/>
    <property type="match status" value="1"/>
</dbReference>
<sequence length="165" mass="18931">MAQEQLIYDFKSSENSKDWTIVNDGVMGGLSSSSMNLNAEGHAVFTGNISLKNNGGFSSVRHFTNISEVGRYKYINLKVRGNPSTYQFRLKKKRGDYYSYVNTFEVTPTWKTMKLEISEFYPTYRGRSLDLPNFEATSIEEVTFLIGNKVIEEFKLEIDKIFLSN</sequence>
<proteinExistence type="inferred from homology"/>
<dbReference type="STRING" id="313595.P700755_001360"/>
<evidence type="ECO:0000256" key="1">
    <source>
        <dbReference type="ARBA" id="ARBA00007884"/>
    </source>
</evidence>
<accession>K4IEK6</accession>
<dbReference type="Pfam" id="PF08547">
    <property type="entry name" value="CIA30"/>
    <property type="match status" value="1"/>
</dbReference>
<dbReference type="PANTHER" id="PTHR13194:SF19">
    <property type="entry name" value="NAD(P)-BINDING ROSSMANN-FOLD SUPERFAMILY PROTEIN"/>
    <property type="match status" value="1"/>
</dbReference>
<evidence type="ECO:0000313" key="4">
    <source>
        <dbReference type="Proteomes" id="UP000008514"/>
    </source>
</evidence>
<dbReference type="SUPFAM" id="SSF49785">
    <property type="entry name" value="Galactose-binding domain-like"/>
    <property type="match status" value="1"/>
</dbReference>
<evidence type="ECO:0000313" key="3">
    <source>
        <dbReference type="EMBL" id="AFU68293.1"/>
    </source>
</evidence>
<dbReference type="HOGENOM" id="CLU_059028_5_0_10"/>
<protein>
    <submittedName>
        <fullName evidence="3">Complex I intermediate-associated (CIA30)-like protein</fullName>
    </submittedName>
</protein>
<dbReference type="OrthoDB" id="442188at2"/>
<organism evidence="3 4">
    <name type="scientific">Psychroflexus torquis (strain ATCC 700755 / CIP 106069 / ACAM 623)</name>
    <dbReference type="NCBI Taxonomy" id="313595"/>
    <lineage>
        <taxon>Bacteria</taxon>
        <taxon>Pseudomonadati</taxon>
        <taxon>Bacteroidota</taxon>
        <taxon>Flavobacteriia</taxon>
        <taxon>Flavobacteriales</taxon>
        <taxon>Flavobacteriaceae</taxon>
        <taxon>Psychroflexus</taxon>
    </lineage>
</organism>
<reference evidence="3" key="1">
    <citation type="submission" date="2006-03" db="EMBL/GenBank/DDBJ databases">
        <authorList>
            <person name="Bowman J."/>
            <person name="Ferriera S."/>
            <person name="Johnson J."/>
            <person name="Kravitz S."/>
            <person name="Halpern A."/>
            <person name="Remington K."/>
            <person name="Beeson K."/>
            <person name="Tran B."/>
            <person name="Rogers Y.-H."/>
            <person name="Friedman R."/>
            <person name="Venter J.C."/>
        </authorList>
    </citation>
    <scope>NUCLEOTIDE SEQUENCE [LARGE SCALE GENOMIC DNA]</scope>
    <source>
        <strain evidence="3">ATCC 700755</strain>
    </source>
</reference>
<keyword evidence="4" id="KW-1185">Reference proteome</keyword>
<comment type="similarity">
    <text evidence="1">Belongs to the CIA30 family.</text>
</comment>
<dbReference type="eggNOG" id="COG0702">
    <property type="taxonomic scope" value="Bacteria"/>
</dbReference>
<dbReference type="EMBL" id="CP003879">
    <property type="protein sequence ID" value="AFU68293.1"/>
    <property type="molecule type" value="Genomic_DNA"/>
</dbReference>
<dbReference type="RefSeq" id="WP_015023899.1">
    <property type="nucleotide sequence ID" value="NC_018721.1"/>
</dbReference>
<feature type="domain" description="NADH:ubiquinone oxidoreductase intermediate-associated protein 30" evidence="2">
    <location>
        <begin position="8"/>
        <end position="158"/>
    </location>
</feature>
<name>K4IEK6_PSYTT</name>
<gene>
    <name evidence="3" type="ordered locus">P700755_001360</name>
</gene>
<dbReference type="Proteomes" id="UP000008514">
    <property type="component" value="Chromosome"/>
</dbReference>
<dbReference type="InterPro" id="IPR008979">
    <property type="entry name" value="Galactose-bd-like_sf"/>
</dbReference>
<dbReference type="AlphaFoldDB" id="K4IEK6"/>